<organism evidence="1 2">
    <name type="scientific">Basidiobolus meristosporus CBS 931.73</name>
    <dbReference type="NCBI Taxonomy" id="1314790"/>
    <lineage>
        <taxon>Eukaryota</taxon>
        <taxon>Fungi</taxon>
        <taxon>Fungi incertae sedis</taxon>
        <taxon>Zoopagomycota</taxon>
        <taxon>Entomophthoromycotina</taxon>
        <taxon>Basidiobolomycetes</taxon>
        <taxon>Basidiobolales</taxon>
        <taxon>Basidiobolaceae</taxon>
        <taxon>Basidiobolus</taxon>
    </lineage>
</organism>
<dbReference type="OrthoDB" id="73465at2759"/>
<comment type="caution">
    <text evidence="1">The sequence shown here is derived from an EMBL/GenBank/DDBJ whole genome shotgun (WGS) entry which is preliminary data.</text>
</comment>
<proteinExistence type="predicted"/>
<protein>
    <submittedName>
        <fullName evidence="1">Uncharacterized protein</fullName>
    </submittedName>
</protein>
<dbReference type="EMBL" id="MCFE01000296">
    <property type="protein sequence ID" value="ORX92022.1"/>
    <property type="molecule type" value="Genomic_DNA"/>
</dbReference>
<dbReference type="STRING" id="1314790.A0A1Y1Y1Y6"/>
<accession>A0A1Y1Y1Y6</accession>
<reference evidence="1 2" key="1">
    <citation type="submission" date="2016-07" db="EMBL/GenBank/DDBJ databases">
        <title>Pervasive Adenine N6-methylation of Active Genes in Fungi.</title>
        <authorList>
            <consortium name="DOE Joint Genome Institute"/>
            <person name="Mondo S.J."/>
            <person name="Dannebaum R.O."/>
            <person name="Kuo R.C."/>
            <person name="Labutti K."/>
            <person name="Haridas S."/>
            <person name="Kuo A."/>
            <person name="Salamov A."/>
            <person name="Ahrendt S.R."/>
            <person name="Lipzen A."/>
            <person name="Sullivan W."/>
            <person name="Andreopoulos W.B."/>
            <person name="Clum A."/>
            <person name="Lindquist E."/>
            <person name="Daum C."/>
            <person name="Ramamoorthy G.K."/>
            <person name="Gryganskyi A."/>
            <person name="Culley D."/>
            <person name="Magnuson J.K."/>
            <person name="James T.Y."/>
            <person name="O'Malley M.A."/>
            <person name="Stajich J.E."/>
            <person name="Spatafora J.W."/>
            <person name="Visel A."/>
            <person name="Grigoriev I.V."/>
        </authorList>
    </citation>
    <scope>NUCLEOTIDE SEQUENCE [LARGE SCALE GENOMIC DNA]</scope>
    <source>
        <strain evidence="1 2">CBS 931.73</strain>
    </source>
</reference>
<keyword evidence="2" id="KW-1185">Reference proteome</keyword>
<gene>
    <name evidence="1" type="ORF">K493DRAFT_303647</name>
</gene>
<dbReference type="InParanoid" id="A0A1Y1Y1Y6"/>
<dbReference type="Proteomes" id="UP000193498">
    <property type="component" value="Unassembled WGS sequence"/>
</dbReference>
<name>A0A1Y1Y1Y6_9FUNG</name>
<dbReference type="AlphaFoldDB" id="A0A1Y1Y1Y6"/>
<evidence type="ECO:0000313" key="2">
    <source>
        <dbReference type="Proteomes" id="UP000193498"/>
    </source>
</evidence>
<evidence type="ECO:0000313" key="1">
    <source>
        <dbReference type="EMBL" id="ORX92022.1"/>
    </source>
</evidence>
<sequence length="225" mass="24793">MDYIHDVAQALTPNILVSNASDLYVFGGFVENVFDKFLVEYPSLKSLTDTVDLLDQFASGPGTIFNNEEEFNRTFYYSPQYKLASRILNLATTPQTLAFVPRNASLDKPILLETSLNPYIPGSSISHFDFRGFTSSSDFLMRFMEDRGVSLEEDIARGGNYVGGPIGPQLTSVLETLGYSINPSPKPLTELFSKVAIPSAGSRDGVYHAVHLLGAAFLVHVYLSF</sequence>